<keyword evidence="7" id="KW-1185">Reference proteome</keyword>
<feature type="domain" description="SUZ-C" evidence="5">
    <location>
        <begin position="115"/>
        <end position="166"/>
    </location>
</feature>
<reference evidence="6 7" key="1">
    <citation type="submission" date="2019-04" db="EMBL/GenBank/DDBJ databases">
        <authorList>
            <consortium name="Wellcome Sanger Institute Data Sharing"/>
        </authorList>
    </citation>
    <scope>NUCLEOTIDE SEQUENCE [LARGE SCALE GENOMIC DNA]</scope>
</reference>
<feature type="region of interest" description="Disordered" evidence="3">
    <location>
        <begin position="62"/>
        <end position="166"/>
    </location>
</feature>
<evidence type="ECO:0000256" key="1">
    <source>
        <dbReference type="ARBA" id="ARBA00007124"/>
    </source>
</evidence>
<organism evidence="6 7">
    <name type="scientific">Scleropages formosus</name>
    <name type="common">Asian bonytongue</name>
    <name type="synonym">Osteoglossum formosum</name>
    <dbReference type="NCBI Taxonomy" id="113540"/>
    <lineage>
        <taxon>Eukaryota</taxon>
        <taxon>Metazoa</taxon>
        <taxon>Chordata</taxon>
        <taxon>Craniata</taxon>
        <taxon>Vertebrata</taxon>
        <taxon>Euteleostomi</taxon>
        <taxon>Actinopterygii</taxon>
        <taxon>Neopterygii</taxon>
        <taxon>Teleostei</taxon>
        <taxon>Osteoglossocephala</taxon>
        <taxon>Osteoglossomorpha</taxon>
        <taxon>Osteoglossiformes</taxon>
        <taxon>Osteoglossidae</taxon>
        <taxon>Scleropages</taxon>
    </lineage>
</organism>
<dbReference type="Ensembl" id="ENSSFOT00015038574.1">
    <property type="protein sequence ID" value="ENSSFOP00015065068.1"/>
    <property type="gene ID" value="ENSSFOG00015029546.1"/>
</dbReference>
<evidence type="ECO:0000256" key="2">
    <source>
        <dbReference type="ARBA" id="ARBA00044802"/>
    </source>
</evidence>
<reference evidence="6" key="3">
    <citation type="submission" date="2025-09" db="UniProtKB">
        <authorList>
            <consortium name="Ensembl"/>
        </authorList>
    </citation>
    <scope>IDENTIFICATION</scope>
</reference>
<proteinExistence type="inferred from homology"/>
<dbReference type="PROSITE" id="PS51938">
    <property type="entry name" value="SUZ_C"/>
    <property type="match status" value="1"/>
</dbReference>
<gene>
    <name evidence="6" type="primary">SZRD1</name>
    <name evidence="6" type="synonym">szrd1</name>
</gene>
<comment type="similarity">
    <text evidence="1">Belongs to the SZRD1 family.</text>
</comment>
<protein>
    <recommendedName>
        <fullName evidence="2">SUZ RNA-binding domain-containing</fullName>
    </recommendedName>
</protein>
<dbReference type="PANTHER" id="PTHR31796:SF2">
    <property type="entry name" value="SUZ DOMAIN-CONTAINING PROTEIN 1"/>
    <property type="match status" value="1"/>
</dbReference>
<dbReference type="AlphaFoldDB" id="A0A8C9VUX1"/>
<dbReference type="Pfam" id="PF12752">
    <property type="entry name" value="SUZ"/>
    <property type="match status" value="1"/>
</dbReference>
<dbReference type="InterPro" id="IPR024642">
    <property type="entry name" value="SUZ-C"/>
</dbReference>
<evidence type="ECO:0000259" key="5">
    <source>
        <dbReference type="PROSITE" id="PS51938"/>
    </source>
</evidence>
<dbReference type="PROSITE" id="PS51673">
    <property type="entry name" value="SUZ"/>
    <property type="match status" value="1"/>
</dbReference>
<feature type="compositionally biased region" description="Basic and acidic residues" evidence="3">
    <location>
        <begin position="97"/>
        <end position="108"/>
    </location>
</feature>
<evidence type="ECO:0000313" key="6">
    <source>
        <dbReference type="Ensembl" id="ENSSFOP00015065068.1"/>
    </source>
</evidence>
<dbReference type="GeneTree" id="ENSGT00390000005532"/>
<dbReference type="InterPro" id="IPR039228">
    <property type="entry name" value="SZRD1"/>
</dbReference>
<dbReference type="InterPro" id="IPR024771">
    <property type="entry name" value="SUZ"/>
</dbReference>
<evidence type="ECO:0000259" key="4">
    <source>
        <dbReference type="PROSITE" id="PS51673"/>
    </source>
</evidence>
<accession>A0A8C9VUX1</accession>
<name>A0A8C9VUX1_SCLFO</name>
<feature type="domain" description="SUZ" evidence="4">
    <location>
        <begin position="45"/>
        <end position="115"/>
    </location>
</feature>
<evidence type="ECO:0000313" key="7">
    <source>
        <dbReference type="Proteomes" id="UP000694397"/>
    </source>
</evidence>
<dbReference type="OrthoDB" id="5373615at2759"/>
<dbReference type="Proteomes" id="UP000694397">
    <property type="component" value="Chromosome 25"/>
</dbReference>
<sequence length="166" mass="17903">MGFECLLLDLSQWFPVCARGSVLFGELLTVPSFHSCRVSSGGPGRSPLKTAAVMIRDESVPAAAPPQIRILKRPSSNGSLGSPAGPMRPIPQVKSLAQREAEYAEARRRILGSPSPEKSPQDRPAADSSRPMRVSPQQPPADSRANSHLLRQPIGPEGTQGVRHRR</sequence>
<dbReference type="Pfam" id="PF12901">
    <property type="entry name" value="SUZ-C"/>
    <property type="match status" value="1"/>
</dbReference>
<evidence type="ECO:0000256" key="3">
    <source>
        <dbReference type="SAM" id="MobiDB-lite"/>
    </source>
</evidence>
<dbReference type="PANTHER" id="PTHR31796">
    <property type="entry name" value="SUZ DOMAIN-CONTAINING PROTEIN 1"/>
    <property type="match status" value="1"/>
</dbReference>
<reference evidence="6" key="2">
    <citation type="submission" date="2025-08" db="UniProtKB">
        <authorList>
            <consortium name="Ensembl"/>
        </authorList>
    </citation>
    <scope>IDENTIFICATION</scope>
</reference>